<accession>A0AAU7JBW4</accession>
<dbReference type="PANTHER" id="PTHR33337">
    <property type="entry name" value="GFA DOMAIN-CONTAINING PROTEIN"/>
    <property type="match status" value="1"/>
</dbReference>
<evidence type="ECO:0000256" key="2">
    <source>
        <dbReference type="ARBA" id="ARBA00022723"/>
    </source>
</evidence>
<dbReference type="Pfam" id="PF04828">
    <property type="entry name" value="GFA"/>
    <property type="match status" value="1"/>
</dbReference>
<dbReference type="SUPFAM" id="SSF51316">
    <property type="entry name" value="Mss4-like"/>
    <property type="match status" value="1"/>
</dbReference>
<keyword evidence="2" id="KW-0479">Metal-binding</keyword>
<keyword evidence="4" id="KW-0456">Lyase</keyword>
<evidence type="ECO:0000256" key="1">
    <source>
        <dbReference type="ARBA" id="ARBA00005495"/>
    </source>
</evidence>
<dbReference type="InterPro" id="IPR011057">
    <property type="entry name" value="Mss4-like_sf"/>
</dbReference>
<keyword evidence="3" id="KW-0862">Zinc</keyword>
<dbReference type="PANTHER" id="PTHR33337:SF40">
    <property type="entry name" value="CENP-V_GFA DOMAIN-CONTAINING PROTEIN-RELATED"/>
    <property type="match status" value="1"/>
</dbReference>
<dbReference type="RefSeq" id="WP_406854592.1">
    <property type="nucleotide sequence ID" value="NZ_CP157484.1"/>
</dbReference>
<dbReference type="PROSITE" id="PS51891">
    <property type="entry name" value="CENP_V_GFA"/>
    <property type="match status" value="1"/>
</dbReference>
<evidence type="ECO:0000256" key="3">
    <source>
        <dbReference type="ARBA" id="ARBA00022833"/>
    </source>
</evidence>
<proteinExistence type="inferred from homology"/>
<evidence type="ECO:0000313" key="6">
    <source>
        <dbReference type="EMBL" id="XBO37766.1"/>
    </source>
</evidence>
<feature type="domain" description="CENP-V/GFA" evidence="5">
    <location>
        <begin position="1"/>
        <end position="105"/>
    </location>
</feature>
<dbReference type="InterPro" id="IPR006913">
    <property type="entry name" value="CENP-V/GFA"/>
</dbReference>
<dbReference type="EMBL" id="CP157484">
    <property type="protein sequence ID" value="XBO37766.1"/>
    <property type="molecule type" value="Genomic_DNA"/>
</dbReference>
<dbReference type="GO" id="GO:0046872">
    <property type="term" value="F:metal ion binding"/>
    <property type="evidence" value="ECO:0007669"/>
    <property type="project" value="UniProtKB-KW"/>
</dbReference>
<sequence length="123" mass="13288">MSFTIEGPLRDVVVCHCGQCRKTTGSRVEATKALTEHIRFTSDATLTWYGSSAEAARGFCSRCGGNLFWRRTGADATSIMAGALDPPTGLKVTRHIYCDDRSDYDEITDGKPCYGGASPEGLD</sequence>
<dbReference type="AlphaFoldDB" id="A0AAU7JBW4"/>
<reference evidence="6" key="1">
    <citation type="submission" date="2024-05" db="EMBL/GenBank/DDBJ databases">
        <authorList>
            <person name="Kim S."/>
            <person name="Heo J."/>
            <person name="Choi H."/>
            <person name="Choi Y."/>
            <person name="Kwon S.-W."/>
            <person name="Kim Y."/>
        </authorList>
    </citation>
    <scope>NUCLEOTIDE SEQUENCE</scope>
    <source>
        <strain evidence="6">KACC 23698</strain>
    </source>
</reference>
<name>A0AAU7JBW4_9HYPH</name>
<dbReference type="Gene3D" id="3.90.1590.10">
    <property type="entry name" value="glutathione-dependent formaldehyde- activating enzyme (gfa)"/>
    <property type="match status" value="1"/>
</dbReference>
<protein>
    <submittedName>
        <fullName evidence="6">GFA family protein</fullName>
    </submittedName>
</protein>
<gene>
    <name evidence="6" type="ORF">ABEG18_18860</name>
</gene>
<evidence type="ECO:0000256" key="4">
    <source>
        <dbReference type="ARBA" id="ARBA00023239"/>
    </source>
</evidence>
<comment type="similarity">
    <text evidence="1">Belongs to the Gfa family.</text>
</comment>
<evidence type="ECO:0000259" key="5">
    <source>
        <dbReference type="PROSITE" id="PS51891"/>
    </source>
</evidence>
<organism evidence="6">
    <name type="scientific">Alsobacter sp. KACC 23698</name>
    <dbReference type="NCBI Taxonomy" id="3149229"/>
    <lineage>
        <taxon>Bacteria</taxon>
        <taxon>Pseudomonadati</taxon>
        <taxon>Pseudomonadota</taxon>
        <taxon>Alphaproteobacteria</taxon>
        <taxon>Hyphomicrobiales</taxon>
        <taxon>Alsobacteraceae</taxon>
        <taxon>Alsobacter</taxon>
    </lineage>
</organism>
<dbReference type="GO" id="GO:0016846">
    <property type="term" value="F:carbon-sulfur lyase activity"/>
    <property type="evidence" value="ECO:0007669"/>
    <property type="project" value="InterPro"/>
</dbReference>